<keyword evidence="4" id="KW-1185">Reference proteome</keyword>
<keyword evidence="2" id="KW-0472">Membrane</keyword>
<comment type="caution">
    <text evidence="3">The sequence shown here is derived from an EMBL/GenBank/DDBJ whole genome shotgun (WGS) entry which is preliminary data.</text>
</comment>
<keyword evidence="2" id="KW-1133">Transmembrane helix</keyword>
<feature type="coiled-coil region" evidence="1">
    <location>
        <begin position="239"/>
        <end position="288"/>
    </location>
</feature>
<accession>A0A2T0KIV8</accession>
<gene>
    <name evidence="3" type="ORF">CLV67_103207</name>
</gene>
<dbReference type="EMBL" id="PVMZ01000003">
    <property type="protein sequence ID" value="PRX23459.1"/>
    <property type="molecule type" value="Genomic_DNA"/>
</dbReference>
<reference evidence="3 4" key="1">
    <citation type="submission" date="2018-03" db="EMBL/GenBank/DDBJ databases">
        <title>Genomic Encyclopedia of Archaeal and Bacterial Type Strains, Phase II (KMG-II): from individual species to whole genera.</title>
        <authorList>
            <person name="Goeker M."/>
        </authorList>
    </citation>
    <scope>NUCLEOTIDE SEQUENCE [LARGE SCALE GENOMIC DNA]</scope>
    <source>
        <strain evidence="3 4">DSM 43146</strain>
    </source>
</reference>
<sequence length="819" mass="86342">MALKLGELVAILKTDDRPLEKGLGDGRRKVRAAGQAMQADAATTAAGIARNWGSAGARGADAFTRDAGGRLRDTKGRFVTAAEQAAIEAAIAMGRAGREGGEGFTRDANGRLRDGRGKFVSEGRNLGGAAAEGIGGGIRGGFGVVSGAMSSLMGVIAQSGGPIIQTLAWFAALGAAAASSASAIGVLGGALGSLPGLIGGLGALTGVLGLGFMGLDDAFKKVGGGGGSGAAMVDRAYQIAQAERRVRDANEEVTASQENLTRARVRAKEAQEDLARAERRAAENLQDLSRDLAGAKLSQESAALRVTEAEVAYQEALRRPWEPLAIQRAELALREAQHAAEESKDRVEDLGEEHAEAAKKGIKGSDEVKAAQERHRAAVDEVAAARKRERAAVEGVADAEHALQQARKPVGGGGGGGAGQEITKLAPAAQAAVDAIKRLKPAFEDLRLAVQERLFKGVGDRITSVAEKWKGTLKSRLTSMAGMVNGLFHNLGESVSKKSFIKNMDAGMASFERMIGRIGEAITGPFMDAWGRLSAKAGPFMERFGVRLANTVEKFSEWIRKADESGALKKFFEDSAETMEKIWVVGEDIVEVVGKFLAIIFPDAKGATDSVLDGAHVTLERISAWLDRPENQQKIKDIIEQVKSLVRWFEKAGEKVGSWYNTAKTTYDRIKAGGNALITWVRGLPGRISSAASGMWNGLKESFKGAVNWVIARWNNLSFSLPSVSTPFGVIGGARMDTPNIPYLAQGGIVPATPGGRLVGVAEGGEDEAVIPLSKLRDLMGRTVLELRSSGAAIDDLLVEILRGAIKWRGGDVQVVLGQ</sequence>
<proteinExistence type="predicted"/>
<evidence type="ECO:0000256" key="1">
    <source>
        <dbReference type="SAM" id="Coils"/>
    </source>
</evidence>
<dbReference type="OrthoDB" id="3765294at2"/>
<protein>
    <recommendedName>
        <fullName evidence="5">Phage-related protein</fullName>
    </recommendedName>
</protein>
<evidence type="ECO:0008006" key="5">
    <source>
        <dbReference type="Google" id="ProtNLM"/>
    </source>
</evidence>
<organism evidence="3 4">
    <name type="scientific">Actinoplanes italicus</name>
    <dbReference type="NCBI Taxonomy" id="113567"/>
    <lineage>
        <taxon>Bacteria</taxon>
        <taxon>Bacillati</taxon>
        <taxon>Actinomycetota</taxon>
        <taxon>Actinomycetes</taxon>
        <taxon>Micromonosporales</taxon>
        <taxon>Micromonosporaceae</taxon>
        <taxon>Actinoplanes</taxon>
    </lineage>
</organism>
<keyword evidence="2" id="KW-0812">Transmembrane</keyword>
<dbReference type="RefSeq" id="WP_106316657.1">
    <property type="nucleotide sequence ID" value="NZ_BOMO01000041.1"/>
</dbReference>
<evidence type="ECO:0000256" key="2">
    <source>
        <dbReference type="SAM" id="Phobius"/>
    </source>
</evidence>
<keyword evidence="1" id="KW-0175">Coiled coil</keyword>
<name>A0A2T0KIV8_9ACTN</name>
<evidence type="ECO:0000313" key="3">
    <source>
        <dbReference type="EMBL" id="PRX23459.1"/>
    </source>
</evidence>
<feature type="transmembrane region" description="Helical" evidence="2">
    <location>
        <begin position="197"/>
        <end position="215"/>
    </location>
</feature>
<feature type="coiled-coil region" evidence="1">
    <location>
        <begin position="326"/>
        <end position="388"/>
    </location>
</feature>
<evidence type="ECO:0000313" key="4">
    <source>
        <dbReference type="Proteomes" id="UP000239415"/>
    </source>
</evidence>
<feature type="transmembrane region" description="Helical" evidence="2">
    <location>
        <begin position="167"/>
        <end position="191"/>
    </location>
</feature>
<dbReference type="Proteomes" id="UP000239415">
    <property type="component" value="Unassembled WGS sequence"/>
</dbReference>
<dbReference type="AlphaFoldDB" id="A0A2T0KIV8"/>